<dbReference type="GO" id="GO:0004089">
    <property type="term" value="F:carbonate dehydratase activity"/>
    <property type="evidence" value="ECO:0007669"/>
    <property type="project" value="UniProtKB-UniRule"/>
</dbReference>
<dbReference type="SMART" id="SM01057">
    <property type="entry name" value="Carb_anhydrase"/>
    <property type="match status" value="1"/>
</dbReference>
<accession>A0AAY4A1F9</accession>
<evidence type="ECO:0000256" key="4">
    <source>
        <dbReference type="ARBA" id="ARBA00022833"/>
    </source>
</evidence>
<dbReference type="PANTHER" id="PTHR18952:SF200">
    <property type="entry name" value="CARBONIC ANHYDRASE"/>
    <property type="match status" value="1"/>
</dbReference>
<dbReference type="Proteomes" id="UP000694580">
    <property type="component" value="Chromosome 2"/>
</dbReference>
<evidence type="ECO:0000313" key="10">
    <source>
        <dbReference type="Proteomes" id="UP000694580"/>
    </source>
</evidence>
<feature type="domain" description="Alpha-carbonic anhydrase" evidence="8">
    <location>
        <begin position="16"/>
        <end position="274"/>
    </location>
</feature>
<dbReference type="PANTHER" id="PTHR18952">
    <property type="entry name" value="CARBONIC ANHYDRASE"/>
    <property type="match status" value="1"/>
</dbReference>
<dbReference type="InterPro" id="IPR036398">
    <property type="entry name" value="CA_dom_sf"/>
</dbReference>
<evidence type="ECO:0000256" key="7">
    <source>
        <dbReference type="RuleBase" id="RU367011"/>
    </source>
</evidence>
<evidence type="ECO:0000256" key="3">
    <source>
        <dbReference type="ARBA" id="ARBA00022723"/>
    </source>
</evidence>
<keyword evidence="10" id="KW-1185">Reference proteome</keyword>
<dbReference type="AlphaFoldDB" id="A0AAY4A1F9"/>
<reference evidence="9" key="3">
    <citation type="submission" date="2025-09" db="UniProtKB">
        <authorList>
            <consortium name="Ensembl"/>
        </authorList>
    </citation>
    <scope>IDENTIFICATION</scope>
</reference>
<gene>
    <name evidence="9" type="primary">LOC114781694</name>
</gene>
<dbReference type="GeneTree" id="ENSGT00940000164039"/>
<protein>
    <recommendedName>
        <fullName evidence="2 7">Carbonic anhydrase</fullName>
        <ecNumber evidence="2 7">4.2.1.1</ecNumber>
    </recommendedName>
</protein>
<dbReference type="InterPro" id="IPR001148">
    <property type="entry name" value="CA_dom"/>
</dbReference>
<evidence type="ECO:0000256" key="5">
    <source>
        <dbReference type="ARBA" id="ARBA00023180"/>
    </source>
</evidence>
<dbReference type="Gene3D" id="3.10.200.10">
    <property type="entry name" value="Alpha carbonic anhydrase"/>
    <property type="match status" value="1"/>
</dbReference>
<dbReference type="InterPro" id="IPR018338">
    <property type="entry name" value="Carbonic_anhydrase_a-class_CS"/>
</dbReference>
<dbReference type="FunFam" id="3.10.200.10:FF:000003">
    <property type="entry name" value="Carbonic anhydrase 12"/>
    <property type="match status" value="1"/>
</dbReference>
<dbReference type="InterPro" id="IPR023561">
    <property type="entry name" value="Carbonic_anhydrase_a-class"/>
</dbReference>
<keyword evidence="5" id="KW-0325">Glycoprotein</keyword>
<comment type="similarity">
    <text evidence="1 7">Belongs to the alpha-carbonic anhydrase family.</text>
</comment>
<dbReference type="EC" id="4.2.1.1" evidence="2 7"/>
<sequence length="303" mass="32922">MFHCSCSSDSAAGRAASWCYYEPSCNDTTWSTIATQFCNGTRQSPIDIVSSNLQPDSSLTGFNLTGFNSSALTKITNTGKTGKEMRLAGGGLPGEYVGVQVHLHWGNKASSPGSEHSVDGRRYPMELHIVNTKSIYNGNLSVAANDSEGLAALGFFIEATSETDKPDSWKTLTSYLPKIIEKSNFADISPNITVYDLISAVNISRYYRYLGSLTTPNCNEAVVWTVFKEPIKVSQNLIDLFSTTVHINDSSSQLIINNYRHVQALNSRVVKTQPSSNTGTRCLISLLSLGVMLIHASQTLGSL</sequence>
<name>A0AAY4A1F9_9TELE</name>
<comment type="function">
    <text evidence="7">Reversible hydration of carbon dioxide.</text>
</comment>
<keyword evidence="6 7" id="KW-0456">Lyase</keyword>
<evidence type="ECO:0000256" key="2">
    <source>
        <dbReference type="ARBA" id="ARBA00012925"/>
    </source>
</evidence>
<dbReference type="PROSITE" id="PS00162">
    <property type="entry name" value="ALPHA_CA_1"/>
    <property type="match status" value="1"/>
</dbReference>
<keyword evidence="3 7" id="KW-0479">Metal-binding</keyword>
<dbReference type="GO" id="GO:0005886">
    <property type="term" value="C:plasma membrane"/>
    <property type="evidence" value="ECO:0007669"/>
    <property type="project" value="TreeGrafter"/>
</dbReference>
<comment type="catalytic activity">
    <reaction evidence="7">
        <text>hydrogencarbonate + H(+) = CO2 + H2O</text>
        <dbReference type="Rhea" id="RHEA:10748"/>
        <dbReference type="ChEBI" id="CHEBI:15377"/>
        <dbReference type="ChEBI" id="CHEBI:15378"/>
        <dbReference type="ChEBI" id="CHEBI:16526"/>
        <dbReference type="ChEBI" id="CHEBI:17544"/>
        <dbReference type="EC" id="4.2.1.1"/>
    </reaction>
</comment>
<comment type="cofactor">
    <cofactor evidence="7">
        <name>Zn(2+)</name>
        <dbReference type="ChEBI" id="CHEBI:29105"/>
    </cofactor>
</comment>
<reference evidence="9" key="2">
    <citation type="submission" date="2025-08" db="UniProtKB">
        <authorList>
            <consortium name="Ensembl"/>
        </authorList>
    </citation>
    <scope>IDENTIFICATION</scope>
</reference>
<reference evidence="9 10" key="1">
    <citation type="submission" date="2020-06" db="EMBL/GenBank/DDBJ databases">
        <authorList>
            <consortium name="Wellcome Sanger Institute Data Sharing"/>
        </authorList>
    </citation>
    <scope>NUCLEOTIDE SEQUENCE [LARGE SCALE GENOMIC DNA]</scope>
</reference>
<evidence type="ECO:0000256" key="1">
    <source>
        <dbReference type="ARBA" id="ARBA00010718"/>
    </source>
</evidence>
<organism evidence="9 10">
    <name type="scientific">Denticeps clupeoides</name>
    <name type="common">denticle herring</name>
    <dbReference type="NCBI Taxonomy" id="299321"/>
    <lineage>
        <taxon>Eukaryota</taxon>
        <taxon>Metazoa</taxon>
        <taxon>Chordata</taxon>
        <taxon>Craniata</taxon>
        <taxon>Vertebrata</taxon>
        <taxon>Euteleostomi</taxon>
        <taxon>Actinopterygii</taxon>
        <taxon>Neopterygii</taxon>
        <taxon>Teleostei</taxon>
        <taxon>Clupei</taxon>
        <taxon>Clupeiformes</taxon>
        <taxon>Denticipitoidei</taxon>
        <taxon>Denticipitidae</taxon>
        <taxon>Denticeps</taxon>
    </lineage>
</organism>
<evidence type="ECO:0000313" key="9">
    <source>
        <dbReference type="Ensembl" id="ENSDCDP00010003158.1"/>
    </source>
</evidence>
<dbReference type="GO" id="GO:0008270">
    <property type="term" value="F:zinc ion binding"/>
    <property type="evidence" value="ECO:0007669"/>
    <property type="project" value="UniProtKB-UniRule"/>
</dbReference>
<proteinExistence type="inferred from homology"/>
<evidence type="ECO:0000256" key="6">
    <source>
        <dbReference type="ARBA" id="ARBA00023239"/>
    </source>
</evidence>
<dbReference type="PROSITE" id="PS51144">
    <property type="entry name" value="ALPHA_CA_2"/>
    <property type="match status" value="1"/>
</dbReference>
<keyword evidence="4 7" id="KW-0862">Zinc</keyword>
<dbReference type="Ensembl" id="ENSDCDT00010003277.1">
    <property type="protein sequence ID" value="ENSDCDP00010003158.1"/>
    <property type="gene ID" value="ENSDCDG00010001455.1"/>
</dbReference>
<evidence type="ECO:0000259" key="8">
    <source>
        <dbReference type="PROSITE" id="PS51144"/>
    </source>
</evidence>
<dbReference type="SUPFAM" id="SSF51069">
    <property type="entry name" value="Carbonic anhydrase"/>
    <property type="match status" value="1"/>
</dbReference>
<dbReference type="Pfam" id="PF00194">
    <property type="entry name" value="Carb_anhydrase"/>
    <property type="match status" value="1"/>
</dbReference>